<dbReference type="EMBL" id="CP136894">
    <property type="protein sequence ID" value="WOL06593.1"/>
    <property type="molecule type" value="Genomic_DNA"/>
</dbReference>
<accession>A0AAQ3KGT9</accession>
<gene>
    <name evidence="1" type="ORF">Cni_G15327</name>
</gene>
<evidence type="ECO:0008006" key="3">
    <source>
        <dbReference type="Google" id="ProtNLM"/>
    </source>
</evidence>
<dbReference type="AlphaFoldDB" id="A0AAQ3KGT9"/>
<dbReference type="PANTHER" id="PTHR33148">
    <property type="entry name" value="PLASTID MOVEMENT IMPAIRED PROTEIN-RELATED"/>
    <property type="match status" value="1"/>
</dbReference>
<dbReference type="Pfam" id="PF14009">
    <property type="entry name" value="PADRE"/>
    <property type="match status" value="1"/>
</dbReference>
<protein>
    <recommendedName>
        <fullName evidence="3">Plastid movement impaired 2</fullName>
    </recommendedName>
</protein>
<evidence type="ECO:0000313" key="2">
    <source>
        <dbReference type="Proteomes" id="UP001327560"/>
    </source>
</evidence>
<name>A0AAQ3KGT9_9LILI</name>
<keyword evidence="2" id="KW-1185">Reference proteome</keyword>
<sequence>MGNSLSGKKKIVKVMKVDGTTLKLKPPVQAASLLREHPGYTLLDAEDVKRLGVRAQPLDPDAPLKPGKLFFLVELPRVPTQRAPRRAWSGALQVGAKERLESLKLTRRSMSDLAITGRPSSVEAEETKDGALRLKMKLPKAQVERLMQESKDAAEAAQKIMQLCAATDHSAAATTPLSSPEPVTPTVRAGRKEKRTRFLAMPDEIIA</sequence>
<organism evidence="1 2">
    <name type="scientific">Canna indica</name>
    <name type="common">Indian-shot</name>
    <dbReference type="NCBI Taxonomy" id="4628"/>
    <lineage>
        <taxon>Eukaryota</taxon>
        <taxon>Viridiplantae</taxon>
        <taxon>Streptophyta</taxon>
        <taxon>Embryophyta</taxon>
        <taxon>Tracheophyta</taxon>
        <taxon>Spermatophyta</taxon>
        <taxon>Magnoliopsida</taxon>
        <taxon>Liliopsida</taxon>
        <taxon>Zingiberales</taxon>
        <taxon>Cannaceae</taxon>
        <taxon>Canna</taxon>
    </lineage>
</organism>
<dbReference type="InterPro" id="IPR025322">
    <property type="entry name" value="PADRE_dom"/>
</dbReference>
<dbReference type="Proteomes" id="UP001327560">
    <property type="component" value="Chromosome 5"/>
</dbReference>
<proteinExistence type="predicted"/>
<dbReference type="PANTHER" id="PTHR33148:SF3">
    <property type="entry name" value="DUF4228 DOMAIN PROTEIN"/>
    <property type="match status" value="1"/>
</dbReference>
<reference evidence="1 2" key="1">
    <citation type="submission" date="2023-10" db="EMBL/GenBank/DDBJ databases">
        <title>Chromosome-scale genome assembly provides insights into flower coloration mechanisms of Canna indica.</title>
        <authorList>
            <person name="Li C."/>
        </authorList>
    </citation>
    <scope>NUCLEOTIDE SEQUENCE [LARGE SCALE GENOMIC DNA]</scope>
    <source>
        <tissue evidence="1">Flower</tissue>
    </source>
</reference>
<evidence type="ECO:0000313" key="1">
    <source>
        <dbReference type="EMBL" id="WOL06593.1"/>
    </source>
</evidence>